<accession>A0A0N9I178</accession>
<name>A0A0N9I178_9PSEU</name>
<dbReference type="PROSITE" id="PS50043">
    <property type="entry name" value="HTH_LUXR_2"/>
    <property type="match status" value="1"/>
</dbReference>
<evidence type="ECO:0000259" key="3">
    <source>
        <dbReference type="PROSITE" id="PS50043"/>
    </source>
</evidence>
<feature type="domain" description="HTH luxR-type" evidence="3">
    <location>
        <begin position="982"/>
        <end position="1047"/>
    </location>
</feature>
<feature type="domain" description="HTH cro/C1-type" evidence="4">
    <location>
        <begin position="42"/>
        <end position="92"/>
    </location>
</feature>
<dbReference type="STRING" id="860235.AOZ06_25330"/>
<dbReference type="EMBL" id="CP012752">
    <property type="protein sequence ID" value="ALG09778.1"/>
    <property type="molecule type" value="Genomic_DNA"/>
</dbReference>
<dbReference type="Gene3D" id="1.10.260.40">
    <property type="entry name" value="lambda repressor-like DNA-binding domains"/>
    <property type="match status" value="1"/>
</dbReference>
<proteinExistence type="predicted"/>
<evidence type="ECO:0008006" key="7">
    <source>
        <dbReference type="Google" id="ProtNLM"/>
    </source>
</evidence>
<dbReference type="SUPFAM" id="SSF46894">
    <property type="entry name" value="C-terminal effector domain of the bipartite response regulators"/>
    <property type="match status" value="1"/>
</dbReference>
<dbReference type="PRINTS" id="PR00038">
    <property type="entry name" value="HTHLUXR"/>
</dbReference>
<keyword evidence="1" id="KW-0547">Nucleotide-binding</keyword>
<protein>
    <recommendedName>
        <fullName evidence="7">HTH cro/C1-type domain-containing protein</fullName>
    </recommendedName>
</protein>
<evidence type="ECO:0000259" key="4">
    <source>
        <dbReference type="PROSITE" id="PS50943"/>
    </source>
</evidence>
<dbReference type="GO" id="GO:0005524">
    <property type="term" value="F:ATP binding"/>
    <property type="evidence" value="ECO:0007669"/>
    <property type="project" value="UniProtKB-KW"/>
</dbReference>
<dbReference type="SMART" id="SM00530">
    <property type="entry name" value="HTH_XRE"/>
    <property type="match status" value="1"/>
</dbReference>
<dbReference type="GO" id="GO:0006355">
    <property type="term" value="P:regulation of DNA-templated transcription"/>
    <property type="evidence" value="ECO:0007669"/>
    <property type="project" value="InterPro"/>
</dbReference>
<reference evidence="5 6" key="1">
    <citation type="submission" date="2015-07" db="EMBL/GenBank/DDBJ databases">
        <title>Genome sequencing of Kibdelosporangium phytohabitans.</title>
        <authorList>
            <person name="Qin S."/>
            <person name="Xing K."/>
        </authorList>
    </citation>
    <scope>NUCLEOTIDE SEQUENCE [LARGE SCALE GENOMIC DNA]</scope>
    <source>
        <strain evidence="5 6">KLBMP1111</strain>
    </source>
</reference>
<evidence type="ECO:0000256" key="1">
    <source>
        <dbReference type="ARBA" id="ARBA00022741"/>
    </source>
</evidence>
<dbReference type="SMART" id="SM00421">
    <property type="entry name" value="HTH_LUXR"/>
    <property type="match status" value="1"/>
</dbReference>
<dbReference type="Pfam" id="PF13191">
    <property type="entry name" value="AAA_16"/>
    <property type="match status" value="1"/>
</dbReference>
<dbReference type="SUPFAM" id="SSF47413">
    <property type="entry name" value="lambda repressor-like DNA-binding domains"/>
    <property type="match status" value="1"/>
</dbReference>
<dbReference type="Gene3D" id="1.10.10.10">
    <property type="entry name" value="Winged helix-like DNA-binding domain superfamily/Winged helix DNA-binding domain"/>
    <property type="match status" value="1"/>
</dbReference>
<dbReference type="PROSITE" id="PS00622">
    <property type="entry name" value="HTH_LUXR_1"/>
    <property type="match status" value="1"/>
</dbReference>
<sequence length="1051" mass="112716">MCDSCARAAGFRKPIPDGFYENAYLRAALARYDFGAVFVAVRQHTGLSQLQLGDLLELSQSRVSAIERGERLLTHVKLAARMASLLRIPAYLLGFPARVTVEHDPLPSSRLTSQCGKSTPLVGRAAQLAALLDAATSPPRVVRLEGEAGVGKTRLLAELRTRAGGQVLSGVCQSFRAGFPLAPLLDALLPAPWGERPGPLLGALVPLLPELADRLPPPLPSLGDPRLDRHRLYRAIREALSLSGPAVLVVDDLHWADDQTVEFLRYLIGHLPERLALVLSYRPREADRDVLADAARNGALTVRLEPLDDVQTGALVQAMLGRGLPPADVCQALVRRTGGVPFAIEEVVRAAAERPSSEGSPWAALTEQQAPEGFREAIEQRLSRVDTGIRAVVAAAAVLAAPANEDELASVAGLDHGSAALSAAVGLDLLREVAPGRYRCRHELAEQAVRQGLPSNVLASLHRGSADVLQSGPVPLPHARIAAHLRACGDEAGWCEHSERAADRATALGDTATAVTVLREILLVPDLAEQSRERLALKLGRTALDGLDHGATVAVLADMLSTVPLPAAVRGELRSDLGLLLINQAGEPDAGYRELERAADELRDPRPDLAARVMSALANLHAGHQHVGTHLRWLAEARLLSPALTEPAARTAFAVNELTTLMTCGKPEAWRLLPILLDEPVDAGIGRAQMRGCLNIVDATAWLGHYRQAERHLGHGRALAAKFAAPYTEEQLAVAHLLLDWLRGNWSGLRGRAAELVTKHASLQRIAAECRLIEGALAAEAGDDEHALRVLREVGAPGVSAPPLAATANAIVAELQYRRGAMSAAVGTVTAALDTIRRTGMWVWATELTPVAVELLCLTGRVEEARGVLREHRDGIEGLDCPASVAALELGEALGRHRQGRPREALERYRHAERLFDALPRPFWLGRTRALLGECALTAGEDGTVSLREAAAAFTSLGASGRAQRCYRILREHGVTERKRGRPGYGEQLSPRELEAATLAASGRTNRQIASALGVSVRTVEQHVAHALRKLNLHSRHDLGPALGSRLAHQT</sequence>
<dbReference type="GO" id="GO:0005737">
    <property type="term" value="C:cytoplasm"/>
    <property type="evidence" value="ECO:0007669"/>
    <property type="project" value="TreeGrafter"/>
</dbReference>
<dbReference type="KEGG" id="kphy:AOZ06_25330"/>
<evidence type="ECO:0000256" key="2">
    <source>
        <dbReference type="ARBA" id="ARBA00022840"/>
    </source>
</evidence>
<dbReference type="InterPro" id="IPR016032">
    <property type="entry name" value="Sig_transdc_resp-reg_C-effctor"/>
</dbReference>
<dbReference type="SUPFAM" id="SSF52540">
    <property type="entry name" value="P-loop containing nucleoside triphosphate hydrolases"/>
    <property type="match status" value="1"/>
</dbReference>
<dbReference type="GO" id="GO:0003677">
    <property type="term" value="F:DNA binding"/>
    <property type="evidence" value="ECO:0007669"/>
    <property type="project" value="InterPro"/>
</dbReference>
<keyword evidence="2" id="KW-0067">ATP-binding</keyword>
<dbReference type="InterPro" id="IPR027417">
    <property type="entry name" value="P-loop_NTPase"/>
</dbReference>
<evidence type="ECO:0000313" key="5">
    <source>
        <dbReference type="EMBL" id="ALG09778.1"/>
    </source>
</evidence>
<dbReference type="Pfam" id="PF01381">
    <property type="entry name" value="HTH_3"/>
    <property type="match status" value="1"/>
</dbReference>
<dbReference type="PANTHER" id="PTHR16305:SF35">
    <property type="entry name" value="TRANSCRIPTIONAL ACTIVATOR DOMAIN"/>
    <property type="match status" value="1"/>
</dbReference>
<dbReference type="GO" id="GO:0004016">
    <property type="term" value="F:adenylate cyclase activity"/>
    <property type="evidence" value="ECO:0007669"/>
    <property type="project" value="TreeGrafter"/>
</dbReference>
<dbReference type="Pfam" id="PF00196">
    <property type="entry name" value="GerE"/>
    <property type="match status" value="1"/>
</dbReference>
<dbReference type="InterPro" id="IPR001387">
    <property type="entry name" value="Cro/C1-type_HTH"/>
</dbReference>
<dbReference type="PROSITE" id="PS50943">
    <property type="entry name" value="HTH_CROC1"/>
    <property type="match status" value="1"/>
</dbReference>
<dbReference type="InterPro" id="IPR041664">
    <property type="entry name" value="AAA_16"/>
</dbReference>
<dbReference type="InterPro" id="IPR010982">
    <property type="entry name" value="Lambda_DNA-bd_dom_sf"/>
</dbReference>
<keyword evidence="6" id="KW-1185">Reference proteome</keyword>
<dbReference type="InterPro" id="IPR000792">
    <property type="entry name" value="Tscrpt_reg_LuxR_C"/>
</dbReference>
<dbReference type="CDD" id="cd00093">
    <property type="entry name" value="HTH_XRE"/>
    <property type="match status" value="1"/>
</dbReference>
<dbReference type="AlphaFoldDB" id="A0A0N9I178"/>
<dbReference type="RefSeq" id="WP_054291682.1">
    <property type="nucleotide sequence ID" value="NZ_JADBEI010000002.1"/>
</dbReference>
<organism evidence="5 6">
    <name type="scientific">Kibdelosporangium phytohabitans</name>
    <dbReference type="NCBI Taxonomy" id="860235"/>
    <lineage>
        <taxon>Bacteria</taxon>
        <taxon>Bacillati</taxon>
        <taxon>Actinomycetota</taxon>
        <taxon>Actinomycetes</taxon>
        <taxon>Pseudonocardiales</taxon>
        <taxon>Pseudonocardiaceae</taxon>
        <taxon>Kibdelosporangium</taxon>
    </lineage>
</organism>
<dbReference type="Proteomes" id="UP000063699">
    <property type="component" value="Chromosome"/>
</dbReference>
<gene>
    <name evidence="5" type="ORF">AOZ06_25330</name>
</gene>
<dbReference type="InterPro" id="IPR036388">
    <property type="entry name" value="WH-like_DNA-bd_sf"/>
</dbReference>
<dbReference type="CDD" id="cd06170">
    <property type="entry name" value="LuxR_C_like"/>
    <property type="match status" value="1"/>
</dbReference>
<evidence type="ECO:0000313" key="6">
    <source>
        <dbReference type="Proteomes" id="UP000063699"/>
    </source>
</evidence>
<dbReference type="PANTHER" id="PTHR16305">
    <property type="entry name" value="TESTICULAR SOLUBLE ADENYLYL CYCLASE"/>
    <property type="match status" value="1"/>
</dbReference>